<protein>
    <recommendedName>
        <fullName evidence="4">DUF3732 domain-containing protein</fullName>
    </recommendedName>
</protein>
<dbReference type="EMBL" id="BSET01000001">
    <property type="protein sequence ID" value="GLK00490.1"/>
    <property type="molecule type" value="Genomic_DNA"/>
</dbReference>
<dbReference type="InterPro" id="IPR027417">
    <property type="entry name" value="P-loop_NTPase"/>
</dbReference>
<organism evidence="2 3">
    <name type="scientific">Microbacterium keratanolyticum</name>
    <dbReference type="NCBI Taxonomy" id="67574"/>
    <lineage>
        <taxon>Bacteria</taxon>
        <taxon>Bacillati</taxon>
        <taxon>Actinomycetota</taxon>
        <taxon>Actinomycetes</taxon>
        <taxon>Micrococcales</taxon>
        <taxon>Microbacteriaceae</taxon>
        <taxon>Microbacterium</taxon>
    </lineage>
</organism>
<dbReference type="RefSeq" id="WP_204938207.1">
    <property type="nucleotide sequence ID" value="NZ_BAAAUM010000001.1"/>
</dbReference>
<evidence type="ECO:0008006" key="4">
    <source>
        <dbReference type="Google" id="ProtNLM"/>
    </source>
</evidence>
<sequence length="654" mass="71939">MQLISVAVYNLDGRLRPVDFRTGRLNIVTGASRTGKSALLDIVDFCLGRDEAPIPQTKVFHAVTWYGCLWQFDDGSRAFTGRPMFKPGKSSTSRAMLQLGGQDLALPKYEELVENTDSVTLRDQLGARIGLGDSRLSPPEGSTRSPYKVGLGQAAIFLFQAQSEIANKSLLFHRQGEDGMAASIRDSLPFFLGAVSGDHAERHDQLRRAKRDLRRAEVALDAAVAEAAGHDTQIQALVAEAYASGLADVDRAPTTEIALEILERVLARSVDPATDDLSIDTRSQDRVAELRLEKHQVTTELGYLLDQRDALLEVSSTESGYDAAIAKQAQRLRSIDLVPAPETADSGICPVCSQRLHDEDPTAAQMTARLNRLSQELEALALAQPGRQKALTAVTEQIHSTRERLVSVETAIDAYDSASSEEGAILDHNRAQFVRGRIDATIGRLARRNEIDISRLTTAAESARRRVESLERELDDDVARERLTSALITLGREMTDIAQALELENSELGVRLDIAKLTVVTDTATGPVPLSGLGSGANWLGYHLATHLALHKLFAQSSLPVPRVLMLDQPTQAFYESRSLESLERLSDSGMPEQDDHVAVTRMFELLDRFAKALAPHFQIIVSDHAHLAEDWFEEAVQHNWRGEALIPKDWISD</sequence>
<dbReference type="InterPro" id="IPR022205">
    <property type="entry name" value="DUF3732"/>
</dbReference>
<comment type="caution">
    <text evidence="2">The sequence shown here is derived from an EMBL/GenBank/DDBJ whole genome shotgun (WGS) entry which is preliminary data.</text>
</comment>
<gene>
    <name evidence="2" type="primary">yme</name>
    <name evidence="2" type="ORF">GCM10017596_02050</name>
</gene>
<evidence type="ECO:0000313" key="2">
    <source>
        <dbReference type="EMBL" id="GLK00490.1"/>
    </source>
</evidence>
<keyword evidence="3" id="KW-1185">Reference proteome</keyword>
<name>A0A9W6HQE9_9MICO</name>
<dbReference type="Gene3D" id="3.40.50.300">
    <property type="entry name" value="P-loop containing nucleotide triphosphate hydrolases"/>
    <property type="match status" value="1"/>
</dbReference>
<evidence type="ECO:0000313" key="3">
    <source>
        <dbReference type="Proteomes" id="UP001142325"/>
    </source>
</evidence>
<dbReference type="Proteomes" id="UP001142325">
    <property type="component" value="Unassembled WGS sequence"/>
</dbReference>
<feature type="coiled-coil region" evidence="1">
    <location>
        <begin position="453"/>
        <end position="480"/>
    </location>
</feature>
<reference evidence="2" key="1">
    <citation type="journal article" date="2014" name="Int. J. Syst. Evol. Microbiol.">
        <title>Complete genome sequence of Corynebacterium casei LMG S-19264T (=DSM 44701T), isolated from a smear-ripened cheese.</title>
        <authorList>
            <consortium name="US DOE Joint Genome Institute (JGI-PGF)"/>
            <person name="Walter F."/>
            <person name="Albersmeier A."/>
            <person name="Kalinowski J."/>
            <person name="Ruckert C."/>
        </authorList>
    </citation>
    <scope>NUCLEOTIDE SEQUENCE</scope>
    <source>
        <strain evidence="2">VKM Ac-1958</strain>
    </source>
</reference>
<dbReference type="AlphaFoldDB" id="A0A9W6HQE9"/>
<accession>A0A9W6HQE9</accession>
<evidence type="ECO:0000256" key="1">
    <source>
        <dbReference type="SAM" id="Coils"/>
    </source>
</evidence>
<proteinExistence type="predicted"/>
<keyword evidence="1" id="KW-0175">Coiled coil</keyword>
<reference evidence="2" key="2">
    <citation type="submission" date="2023-01" db="EMBL/GenBank/DDBJ databases">
        <authorList>
            <person name="Sun Q."/>
            <person name="Evtushenko L."/>
        </authorList>
    </citation>
    <scope>NUCLEOTIDE SEQUENCE</scope>
    <source>
        <strain evidence="2">VKM Ac-1958</strain>
    </source>
</reference>
<dbReference type="Pfam" id="PF12532">
    <property type="entry name" value="DUF3732"/>
    <property type="match status" value="1"/>
</dbReference>